<dbReference type="AlphaFoldDB" id="A0AAE4QXW0"/>
<protein>
    <recommendedName>
        <fullName evidence="4">Major capsid protein</fullName>
    </recommendedName>
</protein>
<accession>A0AAE4QXW0</accession>
<sequence>MAPTGVVSVNDGPRITINDLVGNPKLVPTKIIELLANQFLSESLLRDAGPNVNGLVSYNESTPLYLEEGPEPVAEFAEIPVTAGAIGLPKIAVSQKIARGIRVSKEMIDEGRLDLAQMQITQLVNTFIRNDDRALRHLLSNSAIPEIPASAAWTDGAGNPRHDIAAAMEKIGSASLSGDTDGDDTMGFVADTVVLPASITPVLMDNDKFIDVYKDTLAAEDIRYTGKLPNQIMGMAALQSRSWPLDRVLVVERRTVGFYSDTRVLQSTNMYPEGGGPNGGPTESWRSDTSRKRVKGVDQPLAACWITGVQGA</sequence>
<gene>
    <name evidence="2" type="ORF">R3P82_13925</name>
</gene>
<dbReference type="Pfam" id="PF25209">
    <property type="entry name" value="Phage_capsid_4"/>
    <property type="match status" value="1"/>
</dbReference>
<proteinExistence type="predicted"/>
<dbReference type="GeneID" id="36308784"/>
<organism evidence="2 3">
    <name type="scientific">Dietzia maris</name>
    <dbReference type="NCBI Taxonomy" id="37915"/>
    <lineage>
        <taxon>Bacteria</taxon>
        <taxon>Bacillati</taxon>
        <taxon>Actinomycetota</taxon>
        <taxon>Actinomycetes</taxon>
        <taxon>Mycobacteriales</taxon>
        <taxon>Dietziaceae</taxon>
        <taxon>Dietzia</taxon>
    </lineage>
</organism>
<dbReference type="RefSeq" id="WP_069388568.1">
    <property type="nucleotide sequence ID" value="NZ_JAWLKJ010000003.1"/>
</dbReference>
<feature type="region of interest" description="Disordered" evidence="1">
    <location>
        <begin position="268"/>
        <end position="292"/>
    </location>
</feature>
<evidence type="ECO:0000256" key="1">
    <source>
        <dbReference type="SAM" id="MobiDB-lite"/>
    </source>
</evidence>
<name>A0AAE4QXW0_9ACTN</name>
<evidence type="ECO:0000313" key="3">
    <source>
        <dbReference type="Proteomes" id="UP001185873"/>
    </source>
</evidence>
<evidence type="ECO:0000313" key="2">
    <source>
        <dbReference type="EMBL" id="MDV6300200.1"/>
    </source>
</evidence>
<evidence type="ECO:0008006" key="4">
    <source>
        <dbReference type="Google" id="ProtNLM"/>
    </source>
</evidence>
<reference evidence="2" key="1">
    <citation type="submission" date="2023-10" db="EMBL/GenBank/DDBJ databases">
        <title>Development of a sustainable strategy for remediation of hydrocarbon-contaminated territories based on the waste exchange concept.</title>
        <authorList>
            <person name="Krivoruchko A."/>
        </authorList>
    </citation>
    <scope>NUCLEOTIDE SEQUENCE</scope>
    <source>
        <strain evidence="2">IEGM 1175</strain>
    </source>
</reference>
<dbReference type="EMBL" id="JAWLKJ010000003">
    <property type="protein sequence ID" value="MDV6300200.1"/>
    <property type="molecule type" value="Genomic_DNA"/>
</dbReference>
<comment type="caution">
    <text evidence="2">The sequence shown here is derived from an EMBL/GenBank/DDBJ whole genome shotgun (WGS) entry which is preliminary data.</text>
</comment>
<dbReference type="Proteomes" id="UP001185873">
    <property type="component" value="Unassembled WGS sequence"/>
</dbReference>